<accession>A0AAN9EEE2</accession>
<evidence type="ECO:0000313" key="3">
    <source>
        <dbReference type="Proteomes" id="UP001372338"/>
    </source>
</evidence>
<comment type="caution">
    <text evidence="2">The sequence shown here is derived from an EMBL/GenBank/DDBJ whole genome shotgun (WGS) entry which is preliminary data.</text>
</comment>
<gene>
    <name evidence="2" type="ORF">RIF29_29360</name>
</gene>
<dbReference type="Proteomes" id="UP001372338">
    <property type="component" value="Unassembled WGS sequence"/>
</dbReference>
<proteinExistence type="predicted"/>
<reference evidence="2 3" key="1">
    <citation type="submission" date="2024-01" db="EMBL/GenBank/DDBJ databases">
        <title>The genomes of 5 underutilized Papilionoideae crops provide insights into root nodulation and disease resistanc.</title>
        <authorList>
            <person name="Yuan L."/>
        </authorList>
    </citation>
    <scope>NUCLEOTIDE SEQUENCE [LARGE SCALE GENOMIC DNA]</scope>
    <source>
        <strain evidence="2">ZHUSHIDOU_FW_LH</strain>
        <tissue evidence="2">Leaf</tissue>
    </source>
</reference>
<protein>
    <submittedName>
        <fullName evidence="2">Uncharacterized protein</fullName>
    </submittedName>
</protein>
<name>A0AAN9EEE2_CROPI</name>
<dbReference type="EMBL" id="JAYWIO010000006">
    <property type="protein sequence ID" value="KAK7255932.1"/>
    <property type="molecule type" value="Genomic_DNA"/>
</dbReference>
<keyword evidence="3" id="KW-1185">Reference proteome</keyword>
<evidence type="ECO:0000256" key="1">
    <source>
        <dbReference type="SAM" id="MobiDB-lite"/>
    </source>
</evidence>
<sequence>MSGQKALDKRKLHHSKGSRESSPSVVLKRNLVQAFNRVLHDIATMVVIQVEVGKVVSTTVPFSQGV</sequence>
<dbReference type="AlphaFoldDB" id="A0AAN9EEE2"/>
<organism evidence="2 3">
    <name type="scientific">Crotalaria pallida</name>
    <name type="common">Smooth rattlebox</name>
    <name type="synonym">Crotalaria striata</name>
    <dbReference type="NCBI Taxonomy" id="3830"/>
    <lineage>
        <taxon>Eukaryota</taxon>
        <taxon>Viridiplantae</taxon>
        <taxon>Streptophyta</taxon>
        <taxon>Embryophyta</taxon>
        <taxon>Tracheophyta</taxon>
        <taxon>Spermatophyta</taxon>
        <taxon>Magnoliopsida</taxon>
        <taxon>eudicotyledons</taxon>
        <taxon>Gunneridae</taxon>
        <taxon>Pentapetalae</taxon>
        <taxon>rosids</taxon>
        <taxon>fabids</taxon>
        <taxon>Fabales</taxon>
        <taxon>Fabaceae</taxon>
        <taxon>Papilionoideae</taxon>
        <taxon>50 kb inversion clade</taxon>
        <taxon>genistoids sensu lato</taxon>
        <taxon>core genistoids</taxon>
        <taxon>Crotalarieae</taxon>
        <taxon>Crotalaria</taxon>
    </lineage>
</organism>
<feature type="region of interest" description="Disordered" evidence="1">
    <location>
        <begin position="1"/>
        <end position="24"/>
    </location>
</feature>
<evidence type="ECO:0000313" key="2">
    <source>
        <dbReference type="EMBL" id="KAK7255932.1"/>
    </source>
</evidence>